<comment type="caution">
    <text evidence="2">The sequence shown here is derived from an EMBL/GenBank/DDBJ whole genome shotgun (WGS) entry which is preliminary data.</text>
</comment>
<keyword evidence="3" id="KW-1185">Reference proteome</keyword>
<feature type="compositionally biased region" description="Polar residues" evidence="1">
    <location>
        <begin position="556"/>
        <end position="568"/>
    </location>
</feature>
<dbReference type="EMBL" id="JAGGNH010000005">
    <property type="protein sequence ID" value="KAJ0972492.1"/>
    <property type="molecule type" value="Genomic_DNA"/>
</dbReference>
<feature type="region of interest" description="Disordered" evidence="1">
    <location>
        <begin position="318"/>
        <end position="339"/>
    </location>
</feature>
<reference evidence="2" key="1">
    <citation type="submission" date="2021-03" db="EMBL/GenBank/DDBJ databases">
        <authorList>
            <person name="Li Z."/>
            <person name="Yang C."/>
        </authorList>
    </citation>
    <scope>NUCLEOTIDE SEQUENCE</scope>
    <source>
        <strain evidence="2">Dzin_1.0</strain>
        <tissue evidence="2">Leaf</tissue>
    </source>
</reference>
<evidence type="ECO:0000313" key="3">
    <source>
        <dbReference type="Proteomes" id="UP001085076"/>
    </source>
</evidence>
<protein>
    <recommendedName>
        <fullName evidence="4">DUF4283 domain-containing protein</fullName>
    </recommendedName>
</protein>
<dbReference type="AlphaFoldDB" id="A0A9D5CH22"/>
<evidence type="ECO:0000313" key="2">
    <source>
        <dbReference type="EMBL" id="KAJ0972492.1"/>
    </source>
</evidence>
<evidence type="ECO:0000256" key="1">
    <source>
        <dbReference type="SAM" id="MobiDB-lite"/>
    </source>
</evidence>
<proteinExistence type="predicted"/>
<name>A0A9D5CH22_9LILI</name>
<feature type="region of interest" description="Disordered" evidence="1">
    <location>
        <begin position="553"/>
        <end position="610"/>
    </location>
</feature>
<feature type="region of interest" description="Disordered" evidence="1">
    <location>
        <begin position="195"/>
        <end position="301"/>
    </location>
</feature>
<accession>A0A9D5CH22</accession>
<organism evidence="2 3">
    <name type="scientific">Dioscorea zingiberensis</name>
    <dbReference type="NCBI Taxonomy" id="325984"/>
    <lineage>
        <taxon>Eukaryota</taxon>
        <taxon>Viridiplantae</taxon>
        <taxon>Streptophyta</taxon>
        <taxon>Embryophyta</taxon>
        <taxon>Tracheophyta</taxon>
        <taxon>Spermatophyta</taxon>
        <taxon>Magnoliopsida</taxon>
        <taxon>Liliopsida</taxon>
        <taxon>Dioscoreales</taxon>
        <taxon>Dioscoreaceae</taxon>
        <taxon>Dioscorea</taxon>
    </lineage>
</organism>
<gene>
    <name evidence="2" type="ORF">J5N97_020451</name>
</gene>
<feature type="compositionally biased region" description="Basic and acidic residues" evidence="1">
    <location>
        <begin position="219"/>
        <end position="239"/>
    </location>
</feature>
<dbReference type="Proteomes" id="UP001085076">
    <property type="component" value="Miscellaneous, Linkage group lg05"/>
</dbReference>
<feature type="region of interest" description="Disordered" evidence="1">
    <location>
        <begin position="369"/>
        <end position="402"/>
    </location>
</feature>
<feature type="compositionally biased region" description="Polar residues" evidence="1">
    <location>
        <begin position="199"/>
        <end position="218"/>
    </location>
</feature>
<feature type="compositionally biased region" description="Basic and acidic residues" evidence="1">
    <location>
        <begin position="287"/>
        <end position="296"/>
    </location>
</feature>
<feature type="compositionally biased region" description="Polar residues" evidence="1">
    <location>
        <begin position="369"/>
        <end position="394"/>
    </location>
</feature>
<evidence type="ECO:0008006" key="4">
    <source>
        <dbReference type="Google" id="ProtNLM"/>
    </source>
</evidence>
<reference evidence="2" key="2">
    <citation type="journal article" date="2022" name="Hortic Res">
        <title>The genome of Dioscorea zingiberensis sheds light on the biosynthesis, origin and evolution of the medicinally important diosgenin saponins.</title>
        <authorList>
            <person name="Li Y."/>
            <person name="Tan C."/>
            <person name="Li Z."/>
            <person name="Guo J."/>
            <person name="Li S."/>
            <person name="Chen X."/>
            <person name="Wang C."/>
            <person name="Dai X."/>
            <person name="Yang H."/>
            <person name="Song W."/>
            <person name="Hou L."/>
            <person name="Xu J."/>
            <person name="Tong Z."/>
            <person name="Xu A."/>
            <person name="Yuan X."/>
            <person name="Wang W."/>
            <person name="Yang Q."/>
            <person name="Chen L."/>
            <person name="Sun Z."/>
            <person name="Wang K."/>
            <person name="Pan B."/>
            <person name="Chen J."/>
            <person name="Bao Y."/>
            <person name="Liu F."/>
            <person name="Qi X."/>
            <person name="Gang D.R."/>
            <person name="Wen J."/>
            <person name="Li J."/>
        </authorList>
    </citation>
    <scope>NUCLEOTIDE SEQUENCE</scope>
    <source>
        <strain evidence="2">Dzin_1.0</strain>
    </source>
</reference>
<sequence length="670" mass="73826">MEQLYTLVALNKGILDGRERMKAFSIITVVESREGTVTIADITDILSHIVDENWNWIVKPLRDGRYIVAFPTTELARQTEKAGLLRVLAFDLKFKPWTPDLWQTGKAEGATRWVLVKNLPIDCWGRDEAASLLKPAGDLVAMDRRSQEYGNDLRLLLRIRWPRKMPTSIHCSMGVRQFNYTIELDAGQPALPWDDGGLASNSTTTVRGGAPSVTTSQPEVERRPDKGKAPMMHTEEDASRCTIRRRPTGIVIAERPPTESHHRTTSNTGSKVHHEDQVPMATTRPLKATEPDKDGATPEQAADSTGIAAMGSIVSSLQKHVGHHADSTASPSLEEETGLAEPLADQFMDAMWRSPTKQSLEMGSTEMSDKLTQSSPTHMGANQIQTQQGHTSMRQARGPNQRPHVARDLFAASGTQAQPSQVRSPPKPNKMTEIPLTTPGPIIPCSPNLHPEPHQTQNSGPNPDPIPIAVTNELPVINVMGLPPYQSKSPMRPFNYLMALYNPKEKNITPTINGLEIDLSKASLKNIGNTWNLITEDAWELIIKGPDIITTRDTRGNNTARDTRGTTVGSQKGKAKKAKSLNKLTTPEPQKVFNKASTTNKGQKKRKEKDTPLNLTTVLITLSQWPGERIVQEALKVGVLLDNFEGDIDQIAKHLRLSETEECNGGVDGN</sequence>